<dbReference type="InterPro" id="IPR013320">
    <property type="entry name" value="ConA-like_dom_sf"/>
</dbReference>
<dbReference type="PANTHER" id="PTHR34002">
    <property type="entry name" value="BLR1656 PROTEIN"/>
    <property type="match status" value="1"/>
</dbReference>
<dbReference type="SUPFAM" id="SSF49899">
    <property type="entry name" value="Concanavalin A-like lectins/glucanases"/>
    <property type="match status" value="1"/>
</dbReference>
<evidence type="ECO:0000256" key="3">
    <source>
        <dbReference type="SAM" id="MobiDB-lite"/>
    </source>
</evidence>
<evidence type="ECO:0000313" key="6">
    <source>
        <dbReference type="Proteomes" id="UP000305778"/>
    </source>
</evidence>
<proteinExistence type="inferred from homology"/>
<feature type="compositionally biased region" description="Basic and acidic residues" evidence="3">
    <location>
        <begin position="27"/>
        <end position="37"/>
    </location>
</feature>
<keyword evidence="2" id="KW-0624">Polysaccharide degradation</keyword>
<evidence type="ECO:0000256" key="2">
    <source>
        <dbReference type="RuleBase" id="RU361163"/>
    </source>
</evidence>
<dbReference type="OrthoDB" id="8885070at2"/>
<feature type="transmembrane region" description="Helical" evidence="4">
    <location>
        <begin position="71"/>
        <end position="90"/>
    </location>
</feature>
<dbReference type="NCBIfam" id="NF004860">
    <property type="entry name" value="PRK06215.1"/>
    <property type="match status" value="1"/>
</dbReference>
<dbReference type="PANTHER" id="PTHR34002:SF9">
    <property type="entry name" value="XYLOGLUCAN-SPECIFIC ENDO-BETA-1,4-GLUCANASE A"/>
    <property type="match status" value="1"/>
</dbReference>
<feature type="compositionally biased region" description="Basic residues" evidence="3">
    <location>
        <begin position="48"/>
        <end position="64"/>
    </location>
</feature>
<keyword evidence="2" id="KW-0378">Hydrolase</keyword>
<dbReference type="Pfam" id="PF01670">
    <property type="entry name" value="Glyco_hydro_12"/>
    <property type="match status" value="1"/>
</dbReference>
<feature type="compositionally biased region" description="Low complexity" evidence="3">
    <location>
        <begin position="1"/>
        <end position="14"/>
    </location>
</feature>
<keyword evidence="4" id="KW-0472">Membrane</keyword>
<evidence type="ECO:0000313" key="5">
    <source>
        <dbReference type="EMBL" id="TKA00486.1"/>
    </source>
</evidence>
<name>A0A4U0RW33_9ACTN</name>
<keyword evidence="4" id="KW-1133">Transmembrane helix</keyword>
<evidence type="ECO:0000256" key="4">
    <source>
        <dbReference type="SAM" id="Phobius"/>
    </source>
</evidence>
<evidence type="ECO:0008006" key="7">
    <source>
        <dbReference type="Google" id="ProtNLM"/>
    </source>
</evidence>
<dbReference type="GO" id="GO:0008810">
    <property type="term" value="F:cellulase activity"/>
    <property type="evidence" value="ECO:0007669"/>
    <property type="project" value="InterPro"/>
</dbReference>
<dbReference type="Gene3D" id="2.60.120.180">
    <property type="match status" value="1"/>
</dbReference>
<dbReference type="GO" id="GO:0000272">
    <property type="term" value="P:polysaccharide catabolic process"/>
    <property type="evidence" value="ECO:0007669"/>
    <property type="project" value="UniProtKB-KW"/>
</dbReference>
<feature type="region of interest" description="Disordered" evidence="3">
    <location>
        <begin position="1"/>
        <end position="64"/>
    </location>
</feature>
<organism evidence="5 6">
    <name type="scientific">Actinacidiphila oryziradicis</name>
    <dbReference type="NCBI Taxonomy" id="2571141"/>
    <lineage>
        <taxon>Bacteria</taxon>
        <taxon>Bacillati</taxon>
        <taxon>Actinomycetota</taxon>
        <taxon>Actinomycetes</taxon>
        <taxon>Kitasatosporales</taxon>
        <taxon>Streptomycetaceae</taxon>
        <taxon>Actinacidiphila</taxon>
    </lineage>
</organism>
<evidence type="ECO:0000256" key="1">
    <source>
        <dbReference type="ARBA" id="ARBA00005519"/>
    </source>
</evidence>
<keyword evidence="2" id="KW-0326">Glycosidase</keyword>
<comment type="similarity">
    <text evidence="1 2">Belongs to the glycosyl hydrolase 12 (cellulase H) family.</text>
</comment>
<accession>A0A4U0RW33</accession>
<comment type="caution">
    <text evidence="5">The sequence shown here is derived from an EMBL/GenBank/DDBJ whole genome shotgun (WGS) entry which is preliminary data.</text>
</comment>
<keyword evidence="6" id="KW-1185">Reference proteome</keyword>
<dbReference type="EMBL" id="SUMC01000085">
    <property type="protein sequence ID" value="TKA00486.1"/>
    <property type="molecule type" value="Genomic_DNA"/>
</dbReference>
<dbReference type="AlphaFoldDB" id="A0A4U0RW33"/>
<keyword evidence="4" id="KW-0812">Transmembrane</keyword>
<reference evidence="5 6" key="1">
    <citation type="submission" date="2019-04" db="EMBL/GenBank/DDBJ databases">
        <title>Streptomyces oryziradicis sp. nov., a novel actinomycete isolated from rhizosphere soil of rice (Oryza sativa L.).</title>
        <authorList>
            <person name="Li C."/>
        </authorList>
    </citation>
    <scope>NUCLEOTIDE SEQUENCE [LARGE SCALE GENOMIC DNA]</scope>
    <source>
        <strain evidence="5 6">NEAU-C40</strain>
    </source>
</reference>
<dbReference type="InterPro" id="IPR013319">
    <property type="entry name" value="GH11/12"/>
</dbReference>
<keyword evidence="2" id="KW-0119">Carbohydrate metabolism</keyword>
<protein>
    <recommendedName>
        <fullName evidence="7">Glycosyl hydrolase family 12</fullName>
    </recommendedName>
</protein>
<gene>
    <name evidence="5" type="ORF">FCI23_42820</name>
</gene>
<dbReference type="InterPro" id="IPR002594">
    <property type="entry name" value="GH12"/>
</dbReference>
<dbReference type="Proteomes" id="UP000305778">
    <property type="component" value="Unassembled WGS sequence"/>
</dbReference>
<sequence length="296" mass="31304">MKTSSPASPTPGTSRCPATASPSYGRSRHDPHPEAPRRPGHRPGAGPRRGHPRKSPKRQGRHTVQRAARKLFLTSLIALLAVIGFAATPAQAATWSTSAQYGSWSNGGYTLYNDVWGSGAGAQTMWANSYSNWGVWANHPNTGGVKSYPNATKYVGKTLTSLSSVTSSFNVTAPSSGSYETAYDIWDSNNANEIMLWMNYTGAVGPLGSSVGTVTVGGHTWTLYKGSNGSNAVYSFVRTSNTSSGSVNILAVMNYLKNTKGYFGNITLGNVQFGFEITSSSGGLNFTTNSFGVSSS</sequence>